<name>A0ABU9MWL7_9GAMM</name>
<evidence type="ECO:0008006" key="4">
    <source>
        <dbReference type="Google" id="ProtNLM"/>
    </source>
</evidence>
<keyword evidence="1" id="KW-1133">Transmembrane helix</keyword>
<dbReference type="RefSeq" id="WP_342678512.1">
    <property type="nucleotide sequence ID" value="NZ_JBCGCU010000009.1"/>
</dbReference>
<dbReference type="Proteomes" id="UP001447008">
    <property type="component" value="Unassembled WGS sequence"/>
</dbReference>
<feature type="transmembrane region" description="Helical" evidence="1">
    <location>
        <begin position="33"/>
        <end position="55"/>
    </location>
</feature>
<feature type="transmembrane region" description="Helical" evidence="1">
    <location>
        <begin position="61"/>
        <end position="79"/>
    </location>
</feature>
<protein>
    <recommendedName>
        <fullName evidence="4">PQ loop repeat-containing protein</fullName>
    </recommendedName>
</protein>
<evidence type="ECO:0000313" key="3">
    <source>
        <dbReference type="Proteomes" id="UP001447008"/>
    </source>
</evidence>
<feature type="transmembrane region" description="Helical" evidence="1">
    <location>
        <begin position="6"/>
        <end position="21"/>
    </location>
</feature>
<keyword evidence="1" id="KW-0812">Transmembrane</keyword>
<keyword evidence="1" id="KW-0472">Membrane</keyword>
<accession>A0ABU9MWL7</accession>
<comment type="caution">
    <text evidence="2">The sequence shown here is derived from an EMBL/GenBank/DDBJ whole genome shotgun (WGS) entry which is preliminary data.</text>
</comment>
<evidence type="ECO:0000256" key="1">
    <source>
        <dbReference type="SAM" id="Phobius"/>
    </source>
</evidence>
<sequence>MTPYLALIASCILAFSFWPLLNKIRRNRSVSGVSMLMMSFGAAQSLYFIAFNLFFERYAMVLPFVVTGMLSALILYYFIRYNASDSQRKRLLALLVVTLLPFTLLLSAQVDTGELLHALTFVALLMSSIRVMPQTYKTIRSGDVSNLSARYFILQFIAGVLGLMAELAMSTPSVAHVLNFVMILLTNAAQLACIQYYRQRPAMA</sequence>
<feature type="transmembrane region" description="Helical" evidence="1">
    <location>
        <begin position="91"/>
        <end position="109"/>
    </location>
</feature>
<keyword evidence="3" id="KW-1185">Reference proteome</keyword>
<proteinExistence type="predicted"/>
<evidence type="ECO:0000313" key="2">
    <source>
        <dbReference type="EMBL" id="MEM0515672.1"/>
    </source>
</evidence>
<gene>
    <name evidence="2" type="ORF">WCN91_09665</name>
</gene>
<dbReference type="EMBL" id="JBCGCU010000009">
    <property type="protein sequence ID" value="MEM0515672.1"/>
    <property type="molecule type" value="Genomic_DNA"/>
</dbReference>
<dbReference type="Gene3D" id="1.20.1280.290">
    <property type="match status" value="2"/>
</dbReference>
<feature type="transmembrane region" description="Helical" evidence="1">
    <location>
        <begin position="115"/>
        <end position="132"/>
    </location>
</feature>
<feature type="transmembrane region" description="Helical" evidence="1">
    <location>
        <begin position="177"/>
        <end position="197"/>
    </location>
</feature>
<organism evidence="2 3">
    <name type="scientific">Pseudoalteromonas qingdaonensis</name>
    <dbReference type="NCBI Taxonomy" id="3131913"/>
    <lineage>
        <taxon>Bacteria</taxon>
        <taxon>Pseudomonadati</taxon>
        <taxon>Pseudomonadota</taxon>
        <taxon>Gammaproteobacteria</taxon>
        <taxon>Alteromonadales</taxon>
        <taxon>Pseudoalteromonadaceae</taxon>
        <taxon>Pseudoalteromonas</taxon>
    </lineage>
</organism>
<reference evidence="2 3" key="1">
    <citation type="submission" date="2024-03" db="EMBL/GenBank/DDBJ databases">
        <title>Pseudoalteromonas qingdaonensis sp. nov., isolated from the intestines of marine benthic organisms.</title>
        <authorList>
            <person name="Lin X."/>
            <person name="Fang S."/>
            <person name="Hu X."/>
        </authorList>
    </citation>
    <scope>NUCLEOTIDE SEQUENCE [LARGE SCALE GENOMIC DNA]</scope>
    <source>
        <strain evidence="2 3">YIC-827</strain>
    </source>
</reference>
<feature type="transmembrane region" description="Helical" evidence="1">
    <location>
        <begin position="152"/>
        <end position="171"/>
    </location>
</feature>